<comment type="caution">
    <text evidence="1">The sequence shown here is derived from an EMBL/GenBank/DDBJ whole genome shotgun (WGS) entry which is preliminary data.</text>
</comment>
<dbReference type="EMBL" id="NQKG01000006">
    <property type="protein sequence ID" value="OZY55546.1"/>
    <property type="molecule type" value="Genomic_DNA"/>
</dbReference>
<accession>A0ABX4GN42</accession>
<reference evidence="1 2" key="1">
    <citation type="submission" date="2017-08" db="EMBL/GenBank/DDBJ databases">
        <title>Genomic and metabolic characterisation of spoilage-associated Pseudomonas species.</title>
        <authorList>
            <person name="Stanborough T."/>
            <person name="Fegan N."/>
            <person name="Powell S.M."/>
            <person name="Singh T."/>
            <person name="Tamplin M.L."/>
            <person name="Chandry P.S."/>
        </authorList>
    </citation>
    <scope>NUCLEOTIDE SEQUENCE [LARGE SCALE GENOMIC DNA]</scope>
    <source>
        <strain evidence="1 2">L1814</strain>
    </source>
</reference>
<protein>
    <recommendedName>
        <fullName evidence="3">CHAT domain-containing protein</fullName>
    </recommendedName>
</protein>
<dbReference type="RefSeq" id="WP_094987839.1">
    <property type="nucleotide sequence ID" value="NZ_JAAQXW010000008.1"/>
</dbReference>
<name>A0ABX4GN42_9PSED</name>
<dbReference type="Proteomes" id="UP000216897">
    <property type="component" value="Unassembled WGS sequence"/>
</dbReference>
<evidence type="ECO:0008006" key="3">
    <source>
        <dbReference type="Google" id="ProtNLM"/>
    </source>
</evidence>
<gene>
    <name evidence="1" type="ORF">CJF38_08985</name>
</gene>
<proteinExistence type="predicted"/>
<keyword evidence="2" id="KW-1185">Reference proteome</keyword>
<sequence length="247" mass="27176">MHDKSAVLILEAPWNIYEGDINRSSVEPFFQGLAKQSNDVEILHSRFYDVNSFRLAFAALSKHKYKNAIVYVAGHGDGQRVGGARILDIMVQCSLKSVAANITGVVLGSCFSAGTADRSQADTINALVQESNLAWVAAYNCAAFWHESTMIDLSIIRQMIRAKESHFQDRGDISEQLAMGIECFSPHFAVGSNGKSGSDGKLISLNQGISFFSQPRGQGNRSRCITDEVWGMWKGLQLESMVEFEEA</sequence>
<evidence type="ECO:0000313" key="1">
    <source>
        <dbReference type="EMBL" id="OZY55546.1"/>
    </source>
</evidence>
<organism evidence="1 2">
    <name type="scientific">Pseudomonas lundensis</name>
    <dbReference type="NCBI Taxonomy" id="86185"/>
    <lineage>
        <taxon>Bacteria</taxon>
        <taxon>Pseudomonadati</taxon>
        <taxon>Pseudomonadota</taxon>
        <taxon>Gammaproteobacteria</taxon>
        <taxon>Pseudomonadales</taxon>
        <taxon>Pseudomonadaceae</taxon>
        <taxon>Pseudomonas</taxon>
    </lineage>
</organism>
<evidence type="ECO:0000313" key="2">
    <source>
        <dbReference type="Proteomes" id="UP000216897"/>
    </source>
</evidence>